<dbReference type="Proteomes" id="UP000246278">
    <property type="component" value="Unassembled WGS sequence"/>
</dbReference>
<accession>A0A317T7R9</accession>
<dbReference type="AlphaFoldDB" id="A0A317T7R9"/>
<evidence type="ECO:0000313" key="2">
    <source>
        <dbReference type="Proteomes" id="UP000246278"/>
    </source>
</evidence>
<evidence type="ECO:0000313" key="1">
    <source>
        <dbReference type="EMBL" id="PWW82350.1"/>
    </source>
</evidence>
<evidence type="ECO:0008006" key="3">
    <source>
        <dbReference type="Google" id="ProtNLM"/>
    </source>
</evidence>
<reference evidence="2" key="1">
    <citation type="submission" date="2017-10" db="EMBL/GenBank/DDBJ databases">
        <authorList>
            <person name="Gaisin V.A."/>
            <person name="Rysina M.S."/>
            <person name="Grouzdev D.S."/>
        </authorList>
    </citation>
    <scope>NUCLEOTIDE SEQUENCE [LARGE SCALE GENOMIC DNA]</scope>
    <source>
        <strain evidence="2">V1</strain>
    </source>
</reference>
<gene>
    <name evidence="1" type="ORF">CR164_04925</name>
</gene>
<keyword evidence="2" id="KW-1185">Reference proteome</keyword>
<name>A0A317T7R9_9CHLB</name>
<dbReference type="RefSeq" id="WP_110022823.1">
    <property type="nucleotide sequence ID" value="NZ_PDNZ01000003.1"/>
</dbReference>
<comment type="caution">
    <text evidence="1">The sequence shown here is derived from an EMBL/GenBank/DDBJ whole genome shotgun (WGS) entry which is preliminary data.</text>
</comment>
<dbReference type="InterPro" id="IPR029465">
    <property type="entry name" value="ATPgrasp_TupA"/>
</dbReference>
<sequence length="308" mass="36730">MLSSKKIEWLTHCTKEHLNGFKKEKRIFLKRLHYPLDLRHPKTFNEKIIWKKVYDRNPLLPITADKYRVREYIRHVLGKKQAANILIPLYATSTNPDTIDFRALPESYIIKTNHASQTNIFVQKNGSVDVTDIKDRLKKWLKKPYGLFNHEWSYIDIKPMIIIEKLLTDNANKLPIDFKFFIFHGKCHYIFVYTNRKEKISCSIFDTAWQKQSITWKNSVGPKVEKPDNLAEMIEIAETLSSPFDFVRVDLYSFEDSIYFSELTHYPASGHMEMQPREFDISLGKLWKLERNYWKKKNHLTRQIIKEL</sequence>
<dbReference type="OrthoDB" id="9791827at2"/>
<protein>
    <recommendedName>
        <fullName evidence="3">Glycosyl transferase</fullName>
    </recommendedName>
</protein>
<organism evidence="1 2">
    <name type="scientific">Prosthecochloris marina</name>
    <dbReference type="NCBI Taxonomy" id="2017681"/>
    <lineage>
        <taxon>Bacteria</taxon>
        <taxon>Pseudomonadati</taxon>
        <taxon>Chlorobiota</taxon>
        <taxon>Chlorobiia</taxon>
        <taxon>Chlorobiales</taxon>
        <taxon>Chlorobiaceae</taxon>
        <taxon>Prosthecochloris</taxon>
    </lineage>
</organism>
<dbReference type="Pfam" id="PF14305">
    <property type="entry name" value="ATPgrasp_TupA"/>
    <property type="match status" value="1"/>
</dbReference>
<dbReference type="EMBL" id="PDNZ01000003">
    <property type="protein sequence ID" value="PWW82350.1"/>
    <property type="molecule type" value="Genomic_DNA"/>
</dbReference>
<proteinExistence type="predicted"/>